<evidence type="ECO:0000313" key="2">
    <source>
        <dbReference type="Proteomes" id="UP000007844"/>
    </source>
</evidence>
<gene>
    <name evidence="1" type="ORF">Desaf_0671</name>
</gene>
<name>F3YVZ3_DESAF</name>
<dbReference type="AlphaFoldDB" id="F3YVZ3"/>
<dbReference type="RefSeq" id="WP_014258859.1">
    <property type="nucleotide sequence ID" value="NC_016629.1"/>
</dbReference>
<organism evidence="1 2">
    <name type="scientific">Desulfocurvibacter africanus subsp. africanus str. Walvis Bay</name>
    <dbReference type="NCBI Taxonomy" id="690850"/>
    <lineage>
        <taxon>Bacteria</taxon>
        <taxon>Pseudomonadati</taxon>
        <taxon>Thermodesulfobacteriota</taxon>
        <taxon>Desulfovibrionia</taxon>
        <taxon>Desulfovibrionales</taxon>
        <taxon>Desulfovibrionaceae</taxon>
        <taxon>Desulfocurvibacter</taxon>
    </lineage>
</organism>
<dbReference type="EMBL" id="CP003221">
    <property type="protein sequence ID" value="EGJ49023.1"/>
    <property type="molecule type" value="Genomic_DNA"/>
</dbReference>
<accession>F3YVZ3</accession>
<sequence length="78" mass="8554">MPKMSKREIKQQAREQALCDAWNASHPVGTAVSVLRDKGSTAQTRTVSEAQVLNGHTAVIWLEGISGCYELERVTAIE</sequence>
<dbReference type="eggNOG" id="ENOG5033KZF">
    <property type="taxonomic scope" value="Bacteria"/>
</dbReference>
<dbReference type="HOGENOM" id="CLU_198330_0_0_7"/>
<dbReference type="STRING" id="690850.Desaf_0671"/>
<protein>
    <submittedName>
        <fullName evidence="1">Uncharacterized protein</fullName>
    </submittedName>
</protein>
<proteinExistence type="predicted"/>
<keyword evidence="2" id="KW-1185">Reference proteome</keyword>
<evidence type="ECO:0000313" key="1">
    <source>
        <dbReference type="EMBL" id="EGJ49023.1"/>
    </source>
</evidence>
<reference evidence="1 2" key="1">
    <citation type="journal article" date="2011" name="J. Bacteriol.">
        <title>Genome sequence of the mercury-methylating and pleomorphic Desulfovibrio africanus Strain Walvis Bay.</title>
        <authorList>
            <person name="Brown S.D."/>
            <person name="Wall J.D."/>
            <person name="Kucken A.M."/>
            <person name="Gilmour C.C."/>
            <person name="Podar M."/>
            <person name="Brandt C.C."/>
            <person name="Teshima H."/>
            <person name="Detter J.C."/>
            <person name="Han C.S."/>
            <person name="Land M.L."/>
            <person name="Lucas S."/>
            <person name="Han J."/>
            <person name="Pennacchio L."/>
            <person name="Nolan M."/>
            <person name="Pitluck S."/>
            <person name="Woyke T."/>
            <person name="Goodwin L."/>
            <person name="Palumbo A.V."/>
            <person name="Elias D.A."/>
        </authorList>
    </citation>
    <scope>NUCLEOTIDE SEQUENCE [LARGE SCALE GENOMIC DNA]</scope>
    <source>
        <strain evidence="1 2">Walvis Bay</strain>
    </source>
</reference>
<dbReference type="Proteomes" id="UP000007844">
    <property type="component" value="Chromosome"/>
</dbReference>
<dbReference type="KEGG" id="daf:Desaf_0671"/>